<dbReference type="InterPro" id="IPR036390">
    <property type="entry name" value="WH_DNA-bd_sf"/>
</dbReference>
<keyword evidence="1" id="KW-0805">Transcription regulation</keyword>
<name>A0A5E8HEY0_9LEPT</name>
<keyword evidence="2" id="KW-0238">DNA-binding</keyword>
<evidence type="ECO:0000256" key="2">
    <source>
        <dbReference type="ARBA" id="ARBA00023125"/>
    </source>
</evidence>
<dbReference type="Pfam" id="PF01638">
    <property type="entry name" value="HxlR"/>
    <property type="match status" value="1"/>
</dbReference>
<dbReference type="EMBL" id="AOGX02000015">
    <property type="protein sequence ID" value="EOQ89824.1"/>
    <property type="molecule type" value="Genomic_DNA"/>
</dbReference>
<dbReference type="InterPro" id="IPR002577">
    <property type="entry name" value="HTH_HxlR"/>
</dbReference>
<organism evidence="5 6">
    <name type="scientific">Leptospira yanagawae serovar Saopaulo str. Sao Paulo = ATCC 700523</name>
    <dbReference type="NCBI Taxonomy" id="1249483"/>
    <lineage>
        <taxon>Bacteria</taxon>
        <taxon>Pseudomonadati</taxon>
        <taxon>Spirochaetota</taxon>
        <taxon>Spirochaetia</taxon>
        <taxon>Leptospirales</taxon>
        <taxon>Leptospiraceae</taxon>
        <taxon>Leptospira</taxon>
    </lineage>
</organism>
<dbReference type="STRING" id="1249483.LEP1GSC202_1094"/>
<dbReference type="AlphaFoldDB" id="A0A5E8HEY0"/>
<protein>
    <submittedName>
        <fullName evidence="5">Transcriptional regulator, HxlR family</fullName>
    </submittedName>
</protein>
<dbReference type="PANTHER" id="PTHR33204">
    <property type="entry name" value="TRANSCRIPTIONAL REGULATOR, MARR FAMILY"/>
    <property type="match status" value="1"/>
</dbReference>
<evidence type="ECO:0000313" key="6">
    <source>
        <dbReference type="Proteomes" id="UP000013996"/>
    </source>
</evidence>
<dbReference type="GO" id="GO:0003677">
    <property type="term" value="F:DNA binding"/>
    <property type="evidence" value="ECO:0007669"/>
    <property type="project" value="UniProtKB-KW"/>
</dbReference>
<sequence length="87" mass="9953">MSLSFGNKRFKEIGEEIPGITDKMLSKELKELEKIQLIDRKVIDSFPPGVEYSITAHGKSLEKVILELTQWAVTHQQKNQPSKKSKK</sequence>
<comment type="caution">
    <text evidence="5">The sequence shown here is derived from an EMBL/GenBank/DDBJ whole genome shotgun (WGS) entry which is preliminary data.</text>
</comment>
<feature type="domain" description="HTH hxlR-type" evidence="4">
    <location>
        <begin position="1"/>
        <end position="80"/>
    </location>
</feature>
<dbReference type="Gene3D" id="1.10.10.10">
    <property type="entry name" value="Winged helix-like DNA-binding domain superfamily/Winged helix DNA-binding domain"/>
    <property type="match status" value="1"/>
</dbReference>
<evidence type="ECO:0000313" key="5">
    <source>
        <dbReference type="EMBL" id="EOQ89824.1"/>
    </source>
</evidence>
<dbReference type="Proteomes" id="UP000013996">
    <property type="component" value="Unassembled WGS sequence"/>
</dbReference>
<dbReference type="InterPro" id="IPR036388">
    <property type="entry name" value="WH-like_DNA-bd_sf"/>
</dbReference>
<evidence type="ECO:0000256" key="1">
    <source>
        <dbReference type="ARBA" id="ARBA00023015"/>
    </source>
</evidence>
<dbReference type="SUPFAM" id="SSF46785">
    <property type="entry name" value="Winged helix' DNA-binding domain"/>
    <property type="match status" value="1"/>
</dbReference>
<evidence type="ECO:0000259" key="4">
    <source>
        <dbReference type="PROSITE" id="PS51118"/>
    </source>
</evidence>
<evidence type="ECO:0000256" key="3">
    <source>
        <dbReference type="ARBA" id="ARBA00023163"/>
    </source>
</evidence>
<keyword evidence="3" id="KW-0804">Transcription</keyword>
<proteinExistence type="predicted"/>
<dbReference type="PROSITE" id="PS51118">
    <property type="entry name" value="HTH_HXLR"/>
    <property type="match status" value="1"/>
</dbReference>
<gene>
    <name evidence="5" type="ORF">LEP1GSC202_1094</name>
</gene>
<accession>A0A5E8HEY0</accession>
<reference evidence="5 6" key="1">
    <citation type="submission" date="2013-04" db="EMBL/GenBank/DDBJ databases">
        <authorList>
            <person name="Harkins D.M."/>
            <person name="Durkin A.S."/>
            <person name="Brinkac L.M."/>
            <person name="Haft D.H."/>
            <person name="Selengut J.D."/>
            <person name="Sanka R."/>
            <person name="DePew J."/>
            <person name="Purushe J."/>
            <person name="Hartskeerl R.A."/>
            <person name="Ahmed A."/>
            <person name="van der Linden H."/>
            <person name="Goris M.G.A."/>
            <person name="Vinetz J.M."/>
            <person name="Sutton G.G."/>
            <person name="Nierman W.C."/>
            <person name="Fouts D.E."/>
        </authorList>
    </citation>
    <scope>NUCLEOTIDE SEQUENCE [LARGE SCALE GENOMIC DNA]</scope>
    <source>
        <strain evidence="5 6">Sao Paulo</strain>
    </source>
</reference>